<sequence length="484" mass="50703">MKLSTRIALGAAVLVPLLVAAAGVLLLPLVSTDLHRRQDDRLNARAAAVLPNAKALLAADSRGRPKVEQNQQRKLTDAALDAGVRVAAADGTVLLAAGSQPDDPSRLPAAPSGEPVTVRQNGSSWRVLTVKLDSGSTAGTLWVLAPAGEPADELRAVRRRVLLVALVAAPLSGLVAFGLAERATLPLRRLGRRAAALDPGAGPTAFAPARTGTAEVDELSGALALLLSRYDEQAARTAQALDTARSFSSAASHELRTPLMSLRTNLDVLAAHPDLPAGERAEVVAELQQDHARMLDLLSALSALARGDLVELSAFGPVDLAELVDAAVAEAARRHPDALYRTELPSEARVFGWDAGLRILLANLLGNAAVHGRTADRPARVDVRLQVAGGAARLTVDDSGPGVPPAERAAVFHRFHRRPDSPGSGLGLTLVAQQAALHRGSVTATDRPDGPGCRLEVVLPLLRPDTPAVRLPAARDWLNGEEQH</sequence>
<evidence type="ECO:0000256" key="8">
    <source>
        <dbReference type="ARBA" id="ARBA00022989"/>
    </source>
</evidence>
<dbReference type="InterPro" id="IPR036890">
    <property type="entry name" value="HATPase_C_sf"/>
</dbReference>
<dbReference type="InterPro" id="IPR050428">
    <property type="entry name" value="TCS_sensor_his_kinase"/>
</dbReference>
<reference evidence="14 15" key="1">
    <citation type="submission" date="2018-11" db="EMBL/GenBank/DDBJ databases">
        <title>Sequencing the genomes of 1000 actinobacteria strains.</title>
        <authorList>
            <person name="Klenk H.-P."/>
        </authorList>
    </citation>
    <scope>NUCLEOTIDE SEQUENCE [LARGE SCALE GENOMIC DNA]</scope>
    <source>
        <strain evidence="14 15">DSM 44781</strain>
    </source>
</reference>
<evidence type="ECO:0000256" key="12">
    <source>
        <dbReference type="SAM" id="Phobius"/>
    </source>
</evidence>
<dbReference type="SMART" id="SM00387">
    <property type="entry name" value="HATPase_c"/>
    <property type="match status" value="1"/>
</dbReference>
<feature type="region of interest" description="Disordered" evidence="11">
    <location>
        <begin position="97"/>
        <end position="120"/>
    </location>
</feature>
<evidence type="ECO:0000256" key="9">
    <source>
        <dbReference type="ARBA" id="ARBA00023012"/>
    </source>
</evidence>
<comment type="catalytic activity">
    <reaction evidence="1">
        <text>ATP + protein L-histidine = ADP + protein N-phospho-L-histidine.</text>
        <dbReference type="EC" id="2.7.13.3"/>
    </reaction>
</comment>
<dbReference type="InterPro" id="IPR036097">
    <property type="entry name" value="HisK_dim/P_sf"/>
</dbReference>
<dbReference type="PROSITE" id="PS50109">
    <property type="entry name" value="HIS_KIN"/>
    <property type="match status" value="1"/>
</dbReference>
<organism evidence="14 15">
    <name type="scientific">Kitasatospora cineracea</name>
    <dbReference type="NCBI Taxonomy" id="88074"/>
    <lineage>
        <taxon>Bacteria</taxon>
        <taxon>Bacillati</taxon>
        <taxon>Actinomycetota</taxon>
        <taxon>Actinomycetes</taxon>
        <taxon>Kitasatosporales</taxon>
        <taxon>Streptomycetaceae</taxon>
        <taxon>Kitasatospora</taxon>
    </lineage>
</organism>
<dbReference type="CDD" id="cd00082">
    <property type="entry name" value="HisKA"/>
    <property type="match status" value="1"/>
</dbReference>
<dbReference type="Gene3D" id="3.30.565.10">
    <property type="entry name" value="Histidine kinase-like ATPase, C-terminal domain"/>
    <property type="match status" value="1"/>
</dbReference>
<evidence type="ECO:0000259" key="13">
    <source>
        <dbReference type="PROSITE" id="PS50109"/>
    </source>
</evidence>
<keyword evidence="5" id="KW-0808">Transferase</keyword>
<evidence type="ECO:0000256" key="6">
    <source>
        <dbReference type="ARBA" id="ARBA00022692"/>
    </source>
</evidence>
<keyword evidence="15" id="KW-1185">Reference proteome</keyword>
<feature type="domain" description="Histidine kinase" evidence="13">
    <location>
        <begin position="250"/>
        <end position="463"/>
    </location>
</feature>
<dbReference type="Proteomes" id="UP000266906">
    <property type="component" value="Unassembled WGS sequence"/>
</dbReference>
<keyword evidence="10 12" id="KW-0472">Membrane</keyword>
<gene>
    <name evidence="14" type="ORF">EDD38_5976</name>
</gene>
<dbReference type="InterPro" id="IPR003594">
    <property type="entry name" value="HATPase_dom"/>
</dbReference>
<dbReference type="Pfam" id="PF00512">
    <property type="entry name" value="HisKA"/>
    <property type="match status" value="1"/>
</dbReference>
<evidence type="ECO:0000256" key="2">
    <source>
        <dbReference type="ARBA" id="ARBA00004236"/>
    </source>
</evidence>
<comment type="caution">
    <text evidence="14">The sequence shown here is derived from an EMBL/GenBank/DDBJ whole genome shotgun (WGS) entry which is preliminary data.</text>
</comment>
<dbReference type="Pfam" id="PF02518">
    <property type="entry name" value="HATPase_c"/>
    <property type="match status" value="1"/>
</dbReference>
<dbReference type="PANTHER" id="PTHR45436:SF5">
    <property type="entry name" value="SENSOR HISTIDINE KINASE TRCS"/>
    <property type="match status" value="1"/>
</dbReference>
<dbReference type="EMBL" id="RKQG01000002">
    <property type="protein sequence ID" value="RPE28832.1"/>
    <property type="molecule type" value="Genomic_DNA"/>
</dbReference>
<dbReference type="RefSeq" id="WP_123820558.1">
    <property type="nucleotide sequence ID" value="NZ_RKQG01000002.1"/>
</dbReference>
<keyword evidence="9" id="KW-0902">Two-component regulatory system</keyword>
<dbReference type="Gene3D" id="1.10.287.130">
    <property type="match status" value="1"/>
</dbReference>
<proteinExistence type="predicted"/>
<dbReference type="GO" id="GO:0005886">
    <property type="term" value="C:plasma membrane"/>
    <property type="evidence" value="ECO:0007669"/>
    <property type="project" value="UniProtKB-SubCell"/>
</dbReference>
<dbReference type="AlphaFoldDB" id="A0A3N4R6M5"/>
<evidence type="ECO:0000256" key="5">
    <source>
        <dbReference type="ARBA" id="ARBA00022679"/>
    </source>
</evidence>
<accession>A0A3N4R6M5</accession>
<dbReference type="PANTHER" id="PTHR45436">
    <property type="entry name" value="SENSOR HISTIDINE KINASE YKOH"/>
    <property type="match status" value="1"/>
</dbReference>
<dbReference type="InterPro" id="IPR004358">
    <property type="entry name" value="Sig_transdc_His_kin-like_C"/>
</dbReference>
<evidence type="ECO:0000313" key="14">
    <source>
        <dbReference type="EMBL" id="RPE28832.1"/>
    </source>
</evidence>
<keyword evidence="4" id="KW-0597">Phosphoprotein</keyword>
<dbReference type="PRINTS" id="PR00344">
    <property type="entry name" value="BCTRLSENSOR"/>
</dbReference>
<dbReference type="InterPro" id="IPR005467">
    <property type="entry name" value="His_kinase_dom"/>
</dbReference>
<dbReference type="GO" id="GO:0000155">
    <property type="term" value="F:phosphorelay sensor kinase activity"/>
    <property type="evidence" value="ECO:0007669"/>
    <property type="project" value="InterPro"/>
</dbReference>
<evidence type="ECO:0000256" key="11">
    <source>
        <dbReference type="SAM" id="MobiDB-lite"/>
    </source>
</evidence>
<comment type="subcellular location">
    <subcellularLocation>
        <location evidence="2">Cell membrane</location>
    </subcellularLocation>
</comment>
<dbReference type="SUPFAM" id="SSF47384">
    <property type="entry name" value="Homodimeric domain of signal transducing histidine kinase"/>
    <property type="match status" value="1"/>
</dbReference>
<dbReference type="SUPFAM" id="SSF55874">
    <property type="entry name" value="ATPase domain of HSP90 chaperone/DNA topoisomerase II/histidine kinase"/>
    <property type="match status" value="1"/>
</dbReference>
<keyword evidence="6 12" id="KW-0812">Transmembrane</keyword>
<protein>
    <recommendedName>
        <fullName evidence="3">histidine kinase</fullName>
        <ecNumber evidence="3">2.7.13.3</ecNumber>
    </recommendedName>
</protein>
<feature type="transmembrane region" description="Helical" evidence="12">
    <location>
        <begin position="161"/>
        <end position="180"/>
    </location>
</feature>
<evidence type="ECO:0000256" key="4">
    <source>
        <dbReference type="ARBA" id="ARBA00022553"/>
    </source>
</evidence>
<dbReference type="SMART" id="SM00388">
    <property type="entry name" value="HisKA"/>
    <property type="match status" value="1"/>
</dbReference>
<dbReference type="InterPro" id="IPR003661">
    <property type="entry name" value="HisK_dim/P_dom"/>
</dbReference>
<evidence type="ECO:0000256" key="1">
    <source>
        <dbReference type="ARBA" id="ARBA00000085"/>
    </source>
</evidence>
<evidence type="ECO:0000256" key="7">
    <source>
        <dbReference type="ARBA" id="ARBA00022777"/>
    </source>
</evidence>
<evidence type="ECO:0000256" key="3">
    <source>
        <dbReference type="ARBA" id="ARBA00012438"/>
    </source>
</evidence>
<keyword evidence="7 14" id="KW-0418">Kinase</keyword>
<name>A0A3N4R6M5_9ACTN</name>
<evidence type="ECO:0000313" key="15">
    <source>
        <dbReference type="Proteomes" id="UP000266906"/>
    </source>
</evidence>
<evidence type="ECO:0000256" key="10">
    <source>
        <dbReference type="ARBA" id="ARBA00023136"/>
    </source>
</evidence>
<dbReference type="EC" id="2.7.13.3" evidence="3"/>
<keyword evidence="8 12" id="KW-1133">Transmembrane helix</keyword>